<dbReference type="STRING" id="436907.A7TIM3"/>
<accession>A7TIM3</accession>
<protein>
    <submittedName>
        <fullName evidence="1">Uncharacterized protein</fullName>
    </submittedName>
</protein>
<dbReference type="EMBL" id="DS480397">
    <property type="protein sequence ID" value="EDO17815.1"/>
    <property type="molecule type" value="Genomic_DNA"/>
</dbReference>
<dbReference type="RefSeq" id="XP_001645673.1">
    <property type="nucleotide sequence ID" value="XM_001645623.1"/>
</dbReference>
<dbReference type="GO" id="GO:0009200">
    <property type="term" value="P:deoxyribonucleoside triphosphate metabolic process"/>
    <property type="evidence" value="ECO:0007669"/>
    <property type="project" value="EnsemblFungi"/>
</dbReference>
<reference evidence="1 2" key="1">
    <citation type="journal article" date="2007" name="Proc. Natl. Acad. Sci. U.S.A.">
        <title>Independent sorting-out of thousands of duplicated gene pairs in two yeast species descended from a whole-genome duplication.</title>
        <authorList>
            <person name="Scannell D.R."/>
            <person name="Frank A.C."/>
            <person name="Conant G.C."/>
            <person name="Byrne K.P."/>
            <person name="Woolfit M."/>
            <person name="Wolfe K.H."/>
        </authorList>
    </citation>
    <scope>NUCLEOTIDE SEQUENCE [LARGE SCALE GENOMIC DNA]</scope>
    <source>
        <strain evidence="2">ATCC 22028 / DSM 70294 / BCRC 21397 / CBS 2163 / NBRC 10782 / NRRL Y-8283 / UCD 57-17</strain>
    </source>
</reference>
<proteinExistence type="predicted"/>
<dbReference type="AlphaFoldDB" id="A7TIM3"/>
<dbReference type="InterPro" id="IPR002347">
    <property type="entry name" value="SDR_fam"/>
</dbReference>
<dbReference type="KEGG" id="vpo:Kpol_1043p5"/>
<dbReference type="GeneID" id="5546070"/>
<dbReference type="PhylomeDB" id="A7TIM3"/>
<sequence length="278" mass="32059">MLIKSVYNTVNRIYETFGSGKTFEAGVDTVLILGGSSNKFGLEVCKTFVLNYNSKVINIDTNDISYLLTMQEAFVKNYTFVECSSLSNRDKLLESLKFIKDNEINVTVFINNLQEGLESLYSTDYEELLSVEERIEHLERCVTINLTNVMIATKYYLTEIIPQIQQRLENPSFYIINMSCEQPDGSLLYASHYLCSKMALNQFHDGLSSELSQRGKTSIEKSQLPKIKMLLIFLPHIVDYNNWKNLCPAFAKEFVKCIEDGRRGFHVLPRDVYTKRKR</sequence>
<organism evidence="2">
    <name type="scientific">Vanderwaltozyma polyspora (strain ATCC 22028 / DSM 70294 / BCRC 21397 / CBS 2163 / NBRC 10782 / NRRL Y-8283 / UCD 57-17)</name>
    <name type="common">Kluyveromyces polysporus</name>
    <dbReference type="NCBI Taxonomy" id="436907"/>
    <lineage>
        <taxon>Eukaryota</taxon>
        <taxon>Fungi</taxon>
        <taxon>Dikarya</taxon>
        <taxon>Ascomycota</taxon>
        <taxon>Saccharomycotina</taxon>
        <taxon>Saccharomycetes</taxon>
        <taxon>Saccharomycetales</taxon>
        <taxon>Saccharomycetaceae</taxon>
        <taxon>Vanderwaltozyma</taxon>
    </lineage>
</organism>
<evidence type="ECO:0000313" key="2">
    <source>
        <dbReference type="Proteomes" id="UP000000267"/>
    </source>
</evidence>
<dbReference type="Proteomes" id="UP000000267">
    <property type="component" value="Unassembled WGS sequence"/>
</dbReference>
<keyword evidence="2" id="KW-1185">Reference proteome</keyword>
<dbReference type="Gene3D" id="3.40.50.720">
    <property type="entry name" value="NAD(P)-binding Rossmann-like Domain"/>
    <property type="match status" value="1"/>
</dbReference>
<dbReference type="eggNOG" id="ENOG502S2NP">
    <property type="taxonomic scope" value="Eukaryota"/>
</dbReference>
<dbReference type="Pfam" id="PF00106">
    <property type="entry name" value="adh_short"/>
    <property type="match status" value="1"/>
</dbReference>
<gene>
    <name evidence="1" type="ORF">Kpol_1043p5</name>
</gene>
<dbReference type="OMA" id="RAYEPWW"/>
<name>A7TIM3_VANPO</name>
<dbReference type="SUPFAM" id="SSF51735">
    <property type="entry name" value="NAD(P)-binding Rossmann-fold domains"/>
    <property type="match status" value="1"/>
</dbReference>
<dbReference type="OrthoDB" id="10253736at2759"/>
<dbReference type="InParanoid" id="A7TIM3"/>
<dbReference type="HOGENOM" id="CLU_064112_0_0_1"/>
<dbReference type="InterPro" id="IPR036291">
    <property type="entry name" value="NAD(P)-bd_dom_sf"/>
</dbReference>
<evidence type="ECO:0000313" key="1">
    <source>
        <dbReference type="EMBL" id="EDO17815.1"/>
    </source>
</evidence>
<dbReference type="FunCoup" id="A7TIM3">
    <property type="interactions" value="34"/>
</dbReference>